<evidence type="ECO:0008006" key="8">
    <source>
        <dbReference type="Google" id="ProtNLM"/>
    </source>
</evidence>
<feature type="transmembrane region" description="Helical" evidence="5">
    <location>
        <begin position="161"/>
        <end position="181"/>
    </location>
</feature>
<dbReference type="PANTHER" id="PTHR12570">
    <property type="match status" value="1"/>
</dbReference>
<dbReference type="InterPro" id="IPR008521">
    <property type="entry name" value="Mg_trans_NIPA"/>
</dbReference>
<dbReference type="Proteomes" id="UP000650833">
    <property type="component" value="Unassembled WGS sequence"/>
</dbReference>
<dbReference type="PANTHER" id="PTHR12570:SF86">
    <property type="entry name" value="ADR321CP"/>
    <property type="match status" value="1"/>
</dbReference>
<feature type="transmembrane region" description="Helical" evidence="5">
    <location>
        <begin position="286"/>
        <end position="307"/>
    </location>
</feature>
<feature type="transmembrane region" description="Helical" evidence="5">
    <location>
        <begin position="120"/>
        <end position="141"/>
    </location>
</feature>
<evidence type="ECO:0000313" key="6">
    <source>
        <dbReference type="EMBL" id="KAG2190725.1"/>
    </source>
</evidence>
<dbReference type="SUPFAM" id="SSF103481">
    <property type="entry name" value="Multidrug resistance efflux transporter EmrE"/>
    <property type="match status" value="1"/>
</dbReference>
<organism evidence="6 7">
    <name type="scientific">Mucor plumbeus</name>
    <dbReference type="NCBI Taxonomy" id="97098"/>
    <lineage>
        <taxon>Eukaryota</taxon>
        <taxon>Fungi</taxon>
        <taxon>Fungi incertae sedis</taxon>
        <taxon>Mucoromycota</taxon>
        <taxon>Mucoromycotina</taxon>
        <taxon>Mucoromycetes</taxon>
        <taxon>Mucorales</taxon>
        <taxon>Mucorineae</taxon>
        <taxon>Mucoraceae</taxon>
        <taxon>Mucor</taxon>
    </lineage>
</organism>
<dbReference type="GO" id="GO:0016020">
    <property type="term" value="C:membrane"/>
    <property type="evidence" value="ECO:0007669"/>
    <property type="project" value="UniProtKB-SubCell"/>
</dbReference>
<dbReference type="AlphaFoldDB" id="A0A8H7QFA5"/>
<keyword evidence="7" id="KW-1185">Reference proteome</keyword>
<evidence type="ECO:0000313" key="7">
    <source>
        <dbReference type="Proteomes" id="UP000650833"/>
    </source>
</evidence>
<feature type="transmembrane region" description="Helical" evidence="5">
    <location>
        <begin position="313"/>
        <end position="335"/>
    </location>
</feature>
<comment type="caution">
    <text evidence="6">The sequence shown here is derived from an EMBL/GenBank/DDBJ whole genome shotgun (WGS) entry which is preliminary data.</text>
</comment>
<evidence type="ECO:0000256" key="1">
    <source>
        <dbReference type="ARBA" id="ARBA00004141"/>
    </source>
</evidence>
<evidence type="ECO:0000256" key="3">
    <source>
        <dbReference type="ARBA" id="ARBA00022989"/>
    </source>
</evidence>
<keyword evidence="2 5" id="KW-0812">Transmembrane</keyword>
<keyword evidence="3 5" id="KW-1133">Transmembrane helix</keyword>
<evidence type="ECO:0000256" key="2">
    <source>
        <dbReference type="ARBA" id="ARBA00022692"/>
    </source>
</evidence>
<dbReference type="InterPro" id="IPR037185">
    <property type="entry name" value="EmrE-like"/>
</dbReference>
<dbReference type="EMBL" id="JAEPRC010000914">
    <property type="protein sequence ID" value="KAG2190725.1"/>
    <property type="molecule type" value="Genomic_DNA"/>
</dbReference>
<feature type="transmembrane region" description="Helical" evidence="5">
    <location>
        <begin position="21"/>
        <end position="41"/>
    </location>
</feature>
<protein>
    <recommendedName>
        <fullName evidence="8">Magnesium transporter</fullName>
    </recommendedName>
</protein>
<feature type="transmembrane region" description="Helical" evidence="5">
    <location>
        <begin position="66"/>
        <end position="87"/>
    </location>
</feature>
<feature type="transmembrane region" description="Helical" evidence="5">
    <location>
        <begin position="93"/>
        <end position="113"/>
    </location>
</feature>
<dbReference type="Pfam" id="PF05653">
    <property type="entry name" value="Mg_trans_NIPA"/>
    <property type="match status" value="2"/>
</dbReference>
<evidence type="ECO:0000256" key="4">
    <source>
        <dbReference type="ARBA" id="ARBA00023136"/>
    </source>
</evidence>
<evidence type="ECO:0000256" key="5">
    <source>
        <dbReference type="SAM" id="Phobius"/>
    </source>
</evidence>
<comment type="subcellular location">
    <subcellularLocation>
        <location evidence="1">Membrane</location>
        <topology evidence="1">Multi-pass membrane protein</topology>
    </subcellularLocation>
</comment>
<gene>
    <name evidence="6" type="ORF">INT46_008389</name>
</gene>
<accession>A0A8H7QFA5</accession>
<proteinExistence type="predicted"/>
<name>A0A8H7QFA5_9FUNG</name>
<sequence>MNLNGIEYENDDSQKAYTREFWIGIGVSVITNLVQSFAMAFQRKSHILNDTVFPVEARKHSLKRPMWVISFATFLTANIIGSIFSIGYLPIVILAPIGAMGLVFNAIAAKIVLGDPFKRNTVIGTFLIVVGALLVGLFGVIPEPDHDIDDLIRLYKKPAFIAYFSILEFVIITGLLTTHYFERMYYLMESAAIPPTNMGKFIGKWVSMEDLKKYCGISYGVLSGNISSQSILFAKSGLELIILSVVFDKNQLQYALTWILLVMMVLTAILQLYYLNKGLQLCDTVIMIPLSSCTFNVSCLFNGLVYYDQWNRIIWWHLLLVMFGVAVTICGVLLISWKPSAKIIEEEIDVVNSIMDDSDDTLSEHTTLLGSNVKKHASYT</sequence>
<dbReference type="OrthoDB" id="2504919at2759"/>
<keyword evidence="4 5" id="KW-0472">Membrane</keyword>
<dbReference type="GO" id="GO:0015095">
    <property type="term" value="F:magnesium ion transmembrane transporter activity"/>
    <property type="evidence" value="ECO:0007669"/>
    <property type="project" value="InterPro"/>
</dbReference>
<feature type="transmembrane region" description="Helical" evidence="5">
    <location>
        <begin position="254"/>
        <end position="274"/>
    </location>
</feature>
<reference evidence="6" key="1">
    <citation type="submission" date="2020-12" db="EMBL/GenBank/DDBJ databases">
        <title>Metabolic potential, ecology and presence of endohyphal bacteria is reflected in genomic diversity of Mucoromycotina.</title>
        <authorList>
            <person name="Muszewska A."/>
            <person name="Okrasinska A."/>
            <person name="Steczkiewicz K."/>
            <person name="Drgas O."/>
            <person name="Orlowska M."/>
            <person name="Perlinska-Lenart U."/>
            <person name="Aleksandrzak-Piekarczyk T."/>
            <person name="Szatraj K."/>
            <person name="Zielenkiewicz U."/>
            <person name="Pilsyk S."/>
            <person name="Malc E."/>
            <person name="Mieczkowski P."/>
            <person name="Kruszewska J.S."/>
            <person name="Biernat P."/>
            <person name="Pawlowska J."/>
        </authorList>
    </citation>
    <scope>NUCLEOTIDE SEQUENCE</scope>
    <source>
        <strain evidence="6">CBS 226.32</strain>
    </source>
</reference>
<dbReference type="Gene3D" id="1.10.3730.20">
    <property type="match status" value="1"/>
</dbReference>